<proteinExistence type="inferred from homology"/>
<feature type="signal peptide" evidence="10">
    <location>
        <begin position="1"/>
        <end position="20"/>
    </location>
</feature>
<dbReference type="InterPro" id="IPR018221">
    <property type="entry name" value="Glyco_hydro_9_His_AS"/>
</dbReference>
<accession>A0AAN7R3I7</accession>
<protein>
    <recommendedName>
        <fullName evidence="10">Endoglucanase</fullName>
        <ecNumber evidence="10">3.2.1.4</ecNumber>
    </recommendedName>
</protein>
<keyword evidence="10" id="KW-0732">Signal</keyword>
<feature type="active site" evidence="9">
    <location>
        <position position="375"/>
    </location>
</feature>
<sequence>MAFTTTVLAWSVLEFGGFMGGPDRDHALDAIRWGTDYLLKATSRPGIVYVQVGDPYRDHGCWERPEDMDTPRTSYAVNASSPGSEVAAEIAAALASSSRAFRMVDPAYSKTLLSRAEQVFEFADKHRGSYNDSLGHWVCPFYCDFSGYTDELIWAAAWLFVATKRPYYWSYVVHNVEKNHMALNANFGEFGWDSKHAGINILVSKYVMKGGIDSNPFLPDADRFICSILPESPTKSVKYSPGGLLFKPGGSNMQHAASLSYLLLVYARHLKEANRTVRCGKVVASADRLIQVARSQADYILGSNPSGMSYMVGYGNKFPQRIHHRGSSLPSVIKHPKRIECKEGSPYFLTKSPNRNVLVGAIVGGPLNVQDHYDDNRTEFRQSEPTTYMNAPFVGVLAFFKGDPNLSRT</sequence>
<dbReference type="AlphaFoldDB" id="A0AAN7R3I7"/>
<dbReference type="InterPro" id="IPR008928">
    <property type="entry name" value="6-hairpin_glycosidase_sf"/>
</dbReference>
<evidence type="ECO:0000256" key="9">
    <source>
        <dbReference type="PROSITE-ProRule" id="PRU10060"/>
    </source>
</evidence>
<dbReference type="Pfam" id="PF00759">
    <property type="entry name" value="Glyco_hydro_9"/>
    <property type="match status" value="1"/>
</dbReference>
<reference evidence="12 13" key="1">
    <citation type="journal article" date="2023" name="Hortic Res">
        <title>Pangenome of water caltrop reveals structural variations and asymmetric subgenome divergence after allopolyploidization.</title>
        <authorList>
            <person name="Zhang X."/>
            <person name="Chen Y."/>
            <person name="Wang L."/>
            <person name="Yuan Y."/>
            <person name="Fang M."/>
            <person name="Shi L."/>
            <person name="Lu R."/>
            <person name="Comes H.P."/>
            <person name="Ma Y."/>
            <person name="Chen Y."/>
            <person name="Huang G."/>
            <person name="Zhou Y."/>
            <person name="Zheng Z."/>
            <person name="Qiu Y."/>
        </authorList>
    </citation>
    <scope>NUCLEOTIDE SEQUENCE [LARGE SCALE GENOMIC DNA]</scope>
    <source>
        <strain evidence="12">F231</strain>
    </source>
</reference>
<comment type="caution">
    <text evidence="12">The sequence shown here is derived from an EMBL/GenBank/DDBJ whole genome shotgun (WGS) entry which is preliminary data.</text>
</comment>
<feature type="active site" evidence="8">
    <location>
        <position position="323"/>
    </location>
</feature>
<dbReference type="GO" id="GO:0030245">
    <property type="term" value="P:cellulose catabolic process"/>
    <property type="evidence" value="ECO:0007669"/>
    <property type="project" value="UniProtKB-KW"/>
</dbReference>
<evidence type="ECO:0000256" key="1">
    <source>
        <dbReference type="ARBA" id="ARBA00000966"/>
    </source>
</evidence>
<evidence type="ECO:0000256" key="5">
    <source>
        <dbReference type="ARBA" id="ARBA00023277"/>
    </source>
</evidence>
<feature type="chain" id="PRO_5042664407" description="Endoglucanase" evidence="10">
    <location>
        <begin position="21"/>
        <end position="409"/>
    </location>
</feature>
<dbReference type="EMBL" id="JAXQNO010000011">
    <property type="protein sequence ID" value="KAK4788417.1"/>
    <property type="molecule type" value="Genomic_DNA"/>
</dbReference>
<dbReference type="PROSITE" id="PS00698">
    <property type="entry name" value="GH9_3"/>
    <property type="match status" value="1"/>
</dbReference>
<dbReference type="PROSITE" id="PS00592">
    <property type="entry name" value="GH9_2"/>
    <property type="match status" value="1"/>
</dbReference>
<feature type="domain" description="Glycoside hydrolase family 9" evidence="11">
    <location>
        <begin position="1"/>
        <end position="397"/>
    </location>
</feature>
<evidence type="ECO:0000256" key="7">
    <source>
        <dbReference type="ARBA" id="ARBA00023326"/>
    </source>
</evidence>
<comment type="catalytic activity">
    <reaction evidence="1 10">
        <text>Endohydrolysis of (1-&gt;4)-beta-D-glucosidic linkages in cellulose, lichenin and cereal beta-D-glucans.</text>
        <dbReference type="EC" id="3.2.1.4"/>
    </reaction>
</comment>
<evidence type="ECO:0000313" key="12">
    <source>
        <dbReference type="EMBL" id="KAK4788417.1"/>
    </source>
</evidence>
<evidence type="ECO:0000256" key="10">
    <source>
        <dbReference type="RuleBase" id="RU361166"/>
    </source>
</evidence>
<keyword evidence="3 8" id="KW-0378">Hydrolase</keyword>
<evidence type="ECO:0000256" key="2">
    <source>
        <dbReference type="ARBA" id="ARBA00007072"/>
    </source>
</evidence>
<keyword evidence="7 8" id="KW-0624">Polysaccharide degradation</keyword>
<dbReference type="InterPro" id="IPR001701">
    <property type="entry name" value="Glyco_hydro_9"/>
</dbReference>
<dbReference type="Proteomes" id="UP001346149">
    <property type="component" value="Unassembled WGS sequence"/>
</dbReference>
<evidence type="ECO:0000256" key="8">
    <source>
        <dbReference type="PROSITE-ProRule" id="PRU10059"/>
    </source>
</evidence>
<gene>
    <name evidence="12" type="ORF">SAY86_019736</name>
</gene>
<organism evidence="12 13">
    <name type="scientific">Trapa natans</name>
    <name type="common">Water chestnut</name>
    <dbReference type="NCBI Taxonomy" id="22666"/>
    <lineage>
        <taxon>Eukaryota</taxon>
        <taxon>Viridiplantae</taxon>
        <taxon>Streptophyta</taxon>
        <taxon>Embryophyta</taxon>
        <taxon>Tracheophyta</taxon>
        <taxon>Spermatophyta</taxon>
        <taxon>Magnoliopsida</taxon>
        <taxon>eudicotyledons</taxon>
        <taxon>Gunneridae</taxon>
        <taxon>Pentapetalae</taxon>
        <taxon>rosids</taxon>
        <taxon>malvids</taxon>
        <taxon>Myrtales</taxon>
        <taxon>Lythraceae</taxon>
        <taxon>Trapa</taxon>
    </lineage>
</organism>
<keyword evidence="5 8" id="KW-0119">Carbohydrate metabolism</keyword>
<keyword evidence="4 10" id="KW-0136">Cellulose degradation</keyword>
<dbReference type="EC" id="3.2.1.4" evidence="10"/>
<dbReference type="InterPro" id="IPR012341">
    <property type="entry name" value="6hp_glycosidase-like_sf"/>
</dbReference>
<evidence type="ECO:0000256" key="6">
    <source>
        <dbReference type="ARBA" id="ARBA00023295"/>
    </source>
</evidence>
<dbReference type="Gene3D" id="1.50.10.10">
    <property type="match status" value="1"/>
</dbReference>
<comment type="similarity">
    <text evidence="2 8 10">Belongs to the glycosyl hydrolase 9 (cellulase E) family.</text>
</comment>
<feature type="active site" evidence="9">
    <location>
        <position position="384"/>
    </location>
</feature>
<evidence type="ECO:0000256" key="4">
    <source>
        <dbReference type="ARBA" id="ARBA00023001"/>
    </source>
</evidence>
<keyword evidence="13" id="KW-1185">Reference proteome</keyword>
<evidence type="ECO:0000256" key="3">
    <source>
        <dbReference type="ARBA" id="ARBA00022801"/>
    </source>
</evidence>
<dbReference type="GO" id="GO:0008810">
    <property type="term" value="F:cellulase activity"/>
    <property type="evidence" value="ECO:0007669"/>
    <property type="project" value="UniProtKB-EC"/>
</dbReference>
<dbReference type="InterPro" id="IPR033126">
    <property type="entry name" value="Glyco_hydro_9_Asp/Glu_AS"/>
</dbReference>
<dbReference type="PANTHER" id="PTHR22298">
    <property type="entry name" value="ENDO-1,4-BETA-GLUCANASE"/>
    <property type="match status" value="1"/>
</dbReference>
<keyword evidence="6 8" id="KW-0326">Glycosidase</keyword>
<evidence type="ECO:0000259" key="11">
    <source>
        <dbReference type="Pfam" id="PF00759"/>
    </source>
</evidence>
<evidence type="ECO:0000313" key="13">
    <source>
        <dbReference type="Proteomes" id="UP001346149"/>
    </source>
</evidence>
<dbReference type="SUPFAM" id="SSF48208">
    <property type="entry name" value="Six-hairpin glycosidases"/>
    <property type="match status" value="1"/>
</dbReference>
<name>A0AAN7R3I7_TRANT</name>